<dbReference type="PIRSF" id="PIRSF002122">
    <property type="entry name" value="RPS7p_RPS7a_RPS5e_RPS7o"/>
    <property type="match status" value="1"/>
</dbReference>
<dbReference type="EMBL" id="CAJVPJ010000652">
    <property type="protein sequence ID" value="CAG8546421.1"/>
    <property type="molecule type" value="Genomic_DNA"/>
</dbReference>
<dbReference type="Proteomes" id="UP000789572">
    <property type="component" value="Unassembled WGS sequence"/>
</dbReference>
<dbReference type="InterPro" id="IPR036823">
    <property type="entry name" value="Ribosomal_uS7_dom_sf"/>
</dbReference>
<proteinExistence type="inferred from homology"/>
<comment type="caution">
    <text evidence="5">The sequence shown here is derived from an EMBL/GenBank/DDBJ whole genome shotgun (WGS) entry which is preliminary data.</text>
</comment>
<sequence length="96" mass="10613">GAVENAKIGIEMKRIKIGGGNYRVPKPIEEERDEKKALSSIVKVADEKASAKTMPEKLAEIIIDTNNKVGEVIKKKENVLKEGEANMSFASFLNRK</sequence>
<keyword evidence="6" id="KW-1185">Reference proteome</keyword>
<evidence type="ECO:0000256" key="2">
    <source>
        <dbReference type="ARBA" id="ARBA00022980"/>
    </source>
</evidence>
<evidence type="ECO:0000313" key="6">
    <source>
        <dbReference type="Proteomes" id="UP000789572"/>
    </source>
</evidence>
<dbReference type="InterPro" id="IPR000235">
    <property type="entry name" value="Ribosomal_uS7"/>
</dbReference>
<organism evidence="5 6">
    <name type="scientific">Paraglomus occultum</name>
    <dbReference type="NCBI Taxonomy" id="144539"/>
    <lineage>
        <taxon>Eukaryota</taxon>
        <taxon>Fungi</taxon>
        <taxon>Fungi incertae sedis</taxon>
        <taxon>Mucoromycota</taxon>
        <taxon>Glomeromycotina</taxon>
        <taxon>Glomeromycetes</taxon>
        <taxon>Paraglomerales</taxon>
        <taxon>Paraglomeraceae</taxon>
        <taxon>Paraglomus</taxon>
    </lineage>
</organism>
<evidence type="ECO:0000313" key="5">
    <source>
        <dbReference type="EMBL" id="CAG8546421.1"/>
    </source>
</evidence>
<feature type="domain" description="Small ribosomal subunit protein uS7" evidence="4">
    <location>
        <begin position="2"/>
        <end position="86"/>
    </location>
</feature>
<dbReference type="OrthoDB" id="9972728at2759"/>
<dbReference type="SUPFAM" id="SSF47973">
    <property type="entry name" value="Ribosomal protein S7"/>
    <property type="match status" value="1"/>
</dbReference>
<dbReference type="AlphaFoldDB" id="A0A9N9FLW5"/>
<comment type="similarity">
    <text evidence="1">Belongs to the universal ribosomal protein uS7 family.</text>
</comment>
<dbReference type="GO" id="GO:0006412">
    <property type="term" value="P:translation"/>
    <property type="evidence" value="ECO:0007669"/>
    <property type="project" value="InterPro"/>
</dbReference>
<keyword evidence="3" id="KW-0687">Ribonucleoprotein</keyword>
<evidence type="ECO:0000256" key="1">
    <source>
        <dbReference type="ARBA" id="ARBA00007151"/>
    </source>
</evidence>
<dbReference type="GO" id="GO:1990904">
    <property type="term" value="C:ribonucleoprotein complex"/>
    <property type="evidence" value="ECO:0007669"/>
    <property type="project" value="UniProtKB-KW"/>
</dbReference>
<feature type="non-terminal residue" evidence="5">
    <location>
        <position position="1"/>
    </location>
</feature>
<dbReference type="GO" id="GO:0005840">
    <property type="term" value="C:ribosome"/>
    <property type="evidence" value="ECO:0007669"/>
    <property type="project" value="UniProtKB-KW"/>
</dbReference>
<gene>
    <name evidence="5" type="ORF">POCULU_LOCUS4795</name>
</gene>
<dbReference type="Pfam" id="PF00177">
    <property type="entry name" value="Ribosomal_S7"/>
    <property type="match status" value="1"/>
</dbReference>
<name>A0A9N9FLW5_9GLOM</name>
<keyword evidence="2" id="KW-0689">Ribosomal protein</keyword>
<protein>
    <submittedName>
        <fullName evidence="5">4493_t:CDS:1</fullName>
    </submittedName>
</protein>
<dbReference type="InterPro" id="IPR023798">
    <property type="entry name" value="Ribosomal_uS7_dom"/>
</dbReference>
<dbReference type="Gene3D" id="1.10.455.10">
    <property type="entry name" value="Ribosomal protein S7 domain"/>
    <property type="match status" value="1"/>
</dbReference>
<evidence type="ECO:0000259" key="4">
    <source>
        <dbReference type="Pfam" id="PF00177"/>
    </source>
</evidence>
<evidence type="ECO:0000256" key="3">
    <source>
        <dbReference type="ARBA" id="ARBA00023274"/>
    </source>
</evidence>
<reference evidence="5" key="1">
    <citation type="submission" date="2021-06" db="EMBL/GenBank/DDBJ databases">
        <authorList>
            <person name="Kallberg Y."/>
            <person name="Tangrot J."/>
            <person name="Rosling A."/>
        </authorList>
    </citation>
    <scope>NUCLEOTIDE SEQUENCE</scope>
    <source>
        <strain evidence="5">IA702</strain>
    </source>
</reference>
<accession>A0A9N9FLW5</accession>